<dbReference type="SUPFAM" id="SSF48498">
    <property type="entry name" value="Tetracyclin repressor-like, C-terminal domain"/>
    <property type="match status" value="1"/>
</dbReference>
<dbReference type="OrthoDB" id="977687at2"/>
<name>A0A2S7WBA6_9FLAO</name>
<protein>
    <submittedName>
        <fullName evidence="2">Heat-shock protein</fullName>
    </submittedName>
</protein>
<evidence type="ECO:0000313" key="2">
    <source>
        <dbReference type="EMBL" id="PQJ74909.1"/>
    </source>
</evidence>
<proteinExistence type="predicted"/>
<dbReference type="InterPro" id="IPR041673">
    <property type="entry name" value="TetR_C_23"/>
</dbReference>
<dbReference type="Pfam" id="PF17931">
    <property type="entry name" value="TetR_C_23"/>
    <property type="match status" value="1"/>
</dbReference>
<reference evidence="2 3" key="1">
    <citation type="submission" date="2016-12" db="EMBL/GenBank/DDBJ databases">
        <title>Trade-off between light-utilization and light-protection in marine flavobacteria.</title>
        <authorList>
            <person name="Kumagai Y."/>
            <person name="Yoshizawa S."/>
            <person name="Kogure K."/>
            <person name="Iwasaki W."/>
        </authorList>
    </citation>
    <scope>NUCLEOTIDE SEQUENCE [LARGE SCALE GENOMIC DNA]</scope>
    <source>
        <strain evidence="2 3">KCTC 22729</strain>
    </source>
</reference>
<evidence type="ECO:0000313" key="3">
    <source>
        <dbReference type="Proteomes" id="UP000237608"/>
    </source>
</evidence>
<dbReference type="EMBL" id="MSCL01000001">
    <property type="protein sequence ID" value="PQJ74909.1"/>
    <property type="molecule type" value="Genomic_DNA"/>
</dbReference>
<gene>
    <name evidence="2" type="ORF">BTO13_06455</name>
</gene>
<organism evidence="2 3">
    <name type="scientific">Polaribacter gangjinensis</name>
    <dbReference type="NCBI Taxonomy" id="574710"/>
    <lineage>
        <taxon>Bacteria</taxon>
        <taxon>Pseudomonadati</taxon>
        <taxon>Bacteroidota</taxon>
        <taxon>Flavobacteriia</taxon>
        <taxon>Flavobacteriales</taxon>
        <taxon>Flavobacteriaceae</taxon>
    </lineage>
</organism>
<sequence length="220" mass="26098">MAKKKKITRDDIFTIYMDYVIKNEEKPSDINDFCIETKIKEDDFLAHFTSLKKVEKAIYKELFLNSLEVLHESEEFSTFDTKNKLISLYFTFFENLTLNREFVLVSLKGCKNQVQSFSILSSLQKSFILFIDELQISESILPIEGLEKFQQKLISQSLWFQLFFTIKFWLDDTSESFEKTDIFIEKSINTSFELLENKFLKNAFDLGKFIYKESFQKNAQ</sequence>
<feature type="domain" description="Tetracyclin repressor-like C-terminal" evidence="1">
    <location>
        <begin position="84"/>
        <end position="210"/>
    </location>
</feature>
<dbReference type="InterPro" id="IPR036271">
    <property type="entry name" value="Tet_transcr_reg_TetR-rel_C_sf"/>
</dbReference>
<dbReference type="AlphaFoldDB" id="A0A2S7WBA6"/>
<comment type="caution">
    <text evidence="2">The sequence shown here is derived from an EMBL/GenBank/DDBJ whole genome shotgun (WGS) entry which is preliminary data.</text>
</comment>
<dbReference type="Proteomes" id="UP000237608">
    <property type="component" value="Unassembled WGS sequence"/>
</dbReference>
<accession>A0A2S7WBA6</accession>
<keyword evidence="3" id="KW-1185">Reference proteome</keyword>
<dbReference type="RefSeq" id="WP_105046053.1">
    <property type="nucleotide sequence ID" value="NZ_CP150662.1"/>
</dbReference>
<evidence type="ECO:0000259" key="1">
    <source>
        <dbReference type="Pfam" id="PF17931"/>
    </source>
</evidence>